<protein>
    <recommendedName>
        <fullName evidence="1">Peptidase S8/S53 domain-containing protein</fullName>
    </recommendedName>
</protein>
<dbReference type="Proteomes" id="UP000494170">
    <property type="component" value="Unassembled WGS sequence"/>
</dbReference>
<evidence type="ECO:0000313" key="3">
    <source>
        <dbReference type="Proteomes" id="UP000494170"/>
    </source>
</evidence>
<dbReference type="GO" id="GO:0004252">
    <property type="term" value="F:serine-type endopeptidase activity"/>
    <property type="evidence" value="ECO:0007669"/>
    <property type="project" value="InterPro"/>
</dbReference>
<reference evidence="2 3" key="1">
    <citation type="submission" date="2019-09" db="EMBL/GenBank/DDBJ databases">
        <authorList>
            <person name="Depoorter E."/>
        </authorList>
    </citation>
    <scope>NUCLEOTIDE SEQUENCE [LARGE SCALE GENOMIC DNA]</scope>
    <source>
        <strain evidence="2">LMG 6863</strain>
    </source>
</reference>
<dbReference type="InterPro" id="IPR000209">
    <property type="entry name" value="Peptidase_S8/S53_dom"/>
</dbReference>
<dbReference type="CDD" id="cd04847">
    <property type="entry name" value="Peptidases_S8_Subtilisin_like_2"/>
    <property type="match status" value="1"/>
</dbReference>
<dbReference type="AlphaFoldDB" id="A0A6P2MUR4"/>
<dbReference type="InterPro" id="IPR034074">
    <property type="entry name" value="Y4bN_pept_dom"/>
</dbReference>
<name>A0A6P2MUR4_BURL3</name>
<dbReference type="Pfam" id="PF00082">
    <property type="entry name" value="Peptidase_S8"/>
    <property type="match status" value="1"/>
</dbReference>
<evidence type="ECO:0000259" key="1">
    <source>
        <dbReference type="Pfam" id="PF00082"/>
    </source>
</evidence>
<accession>A0A6P2MUR4</accession>
<dbReference type="InterPro" id="IPR036852">
    <property type="entry name" value="Peptidase_S8/S53_dom_sf"/>
</dbReference>
<dbReference type="Gene3D" id="3.40.50.200">
    <property type="entry name" value="Peptidase S8/S53 domain"/>
    <property type="match status" value="1"/>
</dbReference>
<proteinExistence type="predicted"/>
<dbReference type="GO" id="GO:0006508">
    <property type="term" value="P:proteolysis"/>
    <property type="evidence" value="ECO:0007669"/>
    <property type="project" value="InterPro"/>
</dbReference>
<organism evidence="2 3">
    <name type="scientific">Burkholderia lata (strain ATCC 17760 / DSM 23089 / LMG 22485 / NCIMB 9086 / R18194 / 383)</name>
    <dbReference type="NCBI Taxonomy" id="482957"/>
    <lineage>
        <taxon>Bacteria</taxon>
        <taxon>Pseudomonadati</taxon>
        <taxon>Pseudomonadota</taxon>
        <taxon>Betaproteobacteria</taxon>
        <taxon>Burkholderiales</taxon>
        <taxon>Burkholderiaceae</taxon>
        <taxon>Burkholderia</taxon>
        <taxon>Burkholderia cepacia complex</taxon>
    </lineage>
</organism>
<dbReference type="SUPFAM" id="SSF52743">
    <property type="entry name" value="Subtilisin-like"/>
    <property type="match status" value="1"/>
</dbReference>
<feature type="domain" description="Peptidase S8/S53" evidence="1">
    <location>
        <begin position="301"/>
        <end position="662"/>
    </location>
</feature>
<dbReference type="EMBL" id="CABVPY010000024">
    <property type="protein sequence ID" value="VWB83590.1"/>
    <property type="molecule type" value="Genomic_DNA"/>
</dbReference>
<sequence length="865" mass="94863">MATENYPLLVFPQPTPADRNSLGGGGGSIHVPDIARQRVRIAPQLNVLQQAFDAKRLKLQQVAPLENPELVLVLEIAGEVKDFANAVAKIPGFEWLVEWAEDQIAPDEDFFVEDKEGKAFGGRLFLLSSNQQALTQLLTLWNRYQADPSAKFELGLNRFRTVFGHLRNIRYWSVADRIDVDVRAYWQDCLDAGQQTIRFEIEAWHFASAAKNEATRAEISALVQGLGGQILRSASIAEIAYHGFLVALPAAAVARVLNGENPELVLSDRIMFFRPKAQSVTDGASELEVITGEGVAEVANKAPVVALLDGLPLQNHHQLQGRLLIDDPDGWEDQYEVKDRVHGTAMASLILNGELDGQPLPLNRPLYVRPVLRPDPNDGFNARRRESTPDDVLLVDLIHRAVKRIFDGDAGEDPVAPSVRVINLSIGDDSRLFEREMSPWARLLDWLSVKYSVLFIVSAGNDMRPLSLEVASNALAGLTAEQRAALAFTAMTKEDAARRLLTPAEAMNVLTVGALHSDRSTYPAVPDRYDLFSLGGLSPLSRIGHGFRRAVKPDILMPGGRALYRARMLPDPMASTLDVVTAGAAPGHRVAMPPVQAGTITDTTYTRGTSNAAALASRAAAQAYEVLEILRAEADDAPGQNYDAVLLKAMLVHGAQWGDWPNRLLAERPELAAIADHNTRRVAQKDYITRWLGYGIVDIERSIACAAERATLLGVGELEAEKAFVFSAPLPPTLAGKKAWRRLTVTLAWMSPINCAHQGYRRAKLWITPPQEQLRIKRTNSVHDKTALRGTVQHEILEGEDAVAFIDGDRFECKVNCAADAGDLVGNVRFALCISLEVAVDSGIPVYQEIRARIKPPIGIRPAAE</sequence>
<dbReference type="RefSeq" id="WP_174942117.1">
    <property type="nucleotide sequence ID" value="NZ_CABVPY010000024.1"/>
</dbReference>
<evidence type="ECO:0000313" key="2">
    <source>
        <dbReference type="EMBL" id="VWB83590.1"/>
    </source>
</evidence>
<gene>
    <name evidence="2" type="ORF">BLA6863_03969</name>
</gene>